<organism evidence="2 3">
    <name type="scientific">Colocasia esculenta</name>
    <name type="common">Wild taro</name>
    <name type="synonym">Arum esculentum</name>
    <dbReference type="NCBI Taxonomy" id="4460"/>
    <lineage>
        <taxon>Eukaryota</taxon>
        <taxon>Viridiplantae</taxon>
        <taxon>Streptophyta</taxon>
        <taxon>Embryophyta</taxon>
        <taxon>Tracheophyta</taxon>
        <taxon>Spermatophyta</taxon>
        <taxon>Magnoliopsida</taxon>
        <taxon>Liliopsida</taxon>
        <taxon>Araceae</taxon>
        <taxon>Aroideae</taxon>
        <taxon>Colocasieae</taxon>
        <taxon>Colocasia</taxon>
    </lineage>
</organism>
<feature type="chain" id="PRO_5032533094" evidence="1">
    <location>
        <begin position="27"/>
        <end position="124"/>
    </location>
</feature>
<evidence type="ECO:0000256" key="1">
    <source>
        <dbReference type="SAM" id="SignalP"/>
    </source>
</evidence>
<reference evidence="2" key="1">
    <citation type="submission" date="2017-07" db="EMBL/GenBank/DDBJ databases">
        <title>Taro Niue Genome Assembly and Annotation.</title>
        <authorList>
            <person name="Atibalentja N."/>
            <person name="Keating K."/>
            <person name="Fields C.J."/>
        </authorList>
    </citation>
    <scope>NUCLEOTIDE SEQUENCE</scope>
    <source>
        <strain evidence="2">Niue_2</strain>
        <tissue evidence="2">Leaf</tissue>
    </source>
</reference>
<comment type="caution">
    <text evidence="2">The sequence shown here is derived from an EMBL/GenBank/DDBJ whole genome shotgun (WGS) entry which is preliminary data.</text>
</comment>
<keyword evidence="1" id="KW-0732">Signal</keyword>
<name>A0A843TZ20_COLES</name>
<protein>
    <submittedName>
        <fullName evidence="2">Uncharacterized protein</fullName>
    </submittedName>
</protein>
<keyword evidence="3" id="KW-1185">Reference proteome</keyword>
<dbReference type="AlphaFoldDB" id="A0A843TZ20"/>
<sequence>MTHPSLSKSVLLLLLSLALVLSLSESRMVARSYGVSAAADNGEDPTEALRAVIAGNRRPRAPPSPTPNHDPPACCGGTAVCERWGVQKKAQLSVSQSTGKVFLGKGLLDIDQAIVSQDIYSHSL</sequence>
<evidence type="ECO:0000313" key="3">
    <source>
        <dbReference type="Proteomes" id="UP000652761"/>
    </source>
</evidence>
<dbReference type="EMBL" id="NMUH01000235">
    <property type="protein sequence ID" value="MQL75107.1"/>
    <property type="molecule type" value="Genomic_DNA"/>
</dbReference>
<dbReference type="Proteomes" id="UP000652761">
    <property type="component" value="Unassembled WGS sequence"/>
</dbReference>
<evidence type="ECO:0000313" key="2">
    <source>
        <dbReference type="EMBL" id="MQL75107.1"/>
    </source>
</evidence>
<accession>A0A843TZ20</accession>
<gene>
    <name evidence="2" type="ORF">Taro_007463</name>
</gene>
<proteinExistence type="predicted"/>
<feature type="signal peptide" evidence="1">
    <location>
        <begin position="1"/>
        <end position="26"/>
    </location>
</feature>